<dbReference type="FunFam" id="1.10.1410.10:FF:000001">
    <property type="entry name" value="Putative poly(A) polymerase gamma"/>
    <property type="match status" value="1"/>
</dbReference>
<feature type="compositionally biased region" description="Polar residues" evidence="17">
    <location>
        <begin position="527"/>
        <end position="543"/>
    </location>
</feature>
<reference evidence="21" key="1">
    <citation type="submission" date="2025-08" db="UniProtKB">
        <authorList>
            <consortium name="Ensembl"/>
        </authorList>
    </citation>
    <scope>IDENTIFICATION</scope>
</reference>
<dbReference type="GO" id="GO:0046872">
    <property type="term" value="F:metal ion binding"/>
    <property type="evidence" value="ECO:0007669"/>
    <property type="project" value="UniProtKB-KW"/>
</dbReference>
<feature type="binding site" evidence="15">
    <location>
        <position position="215"/>
    </location>
    <ligand>
        <name>ATP</name>
        <dbReference type="ChEBI" id="CHEBI:30616"/>
    </ligand>
</feature>
<dbReference type="InterPro" id="IPR007012">
    <property type="entry name" value="PolA_pol_cen_dom"/>
</dbReference>
<dbReference type="CDD" id="cd05402">
    <property type="entry name" value="NT_PAP_TUTase"/>
    <property type="match status" value="1"/>
</dbReference>
<dbReference type="SUPFAM" id="SSF55003">
    <property type="entry name" value="PAP/Archaeal CCA-adding enzyme, C-terminal domain"/>
    <property type="match status" value="1"/>
</dbReference>
<feature type="binding site" evidence="16">
    <location>
        <position position="93"/>
    </location>
    <ligand>
        <name>Mg(2+)</name>
        <dbReference type="ChEBI" id="CHEBI:18420"/>
        <label>2</label>
        <note>catalytic</note>
    </ligand>
</feature>
<evidence type="ECO:0000256" key="15">
    <source>
        <dbReference type="PIRSR" id="PIRSR018425-1"/>
    </source>
</evidence>
<proteinExistence type="inferred from homology"/>
<dbReference type="GO" id="GO:1990817">
    <property type="term" value="F:poly(A) RNA polymerase activity"/>
    <property type="evidence" value="ECO:0007669"/>
    <property type="project" value="UniProtKB-UniRule"/>
</dbReference>
<accession>A0A8B9LFT7</accession>
<keyword evidence="4 14" id="KW-0507">mRNA processing</keyword>
<organism evidence="21 22">
    <name type="scientific">Astyanax mexicanus</name>
    <name type="common">Blind cave fish</name>
    <name type="synonym">Astyanax fasciatus mexicanus</name>
    <dbReference type="NCBI Taxonomy" id="7994"/>
    <lineage>
        <taxon>Eukaryota</taxon>
        <taxon>Metazoa</taxon>
        <taxon>Chordata</taxon>
        <taxon>Craniata</taxon>
        <taxon>Vertebrata</taxon>
        <taxon>Euteleostomi</taxon>
        <taxon>Actinopterygii</taxon>
        <taxon>Neopterygii</taxon>
        <taxon>Teleostei</taxon>
        <taxon>Ostariophysi</taxon>
        <taxon>Characiformes</taxon>
        <taxon>Characoidei</taxon>
        <taxon>Acestrorhamphidae</taxon>
        <taxon>Acestrorhamphinae</taxon>
        <taxon>Astyanax</taxon>
    </lineage>
</organism>
<feature type="domain" description="Poly(A) polymerase nucleotidyltransferase" evidence="20">
    <location>
        <begin position="18"/>
        <end position="59"/>
    </location>
</feature>
<evidence type="ECO:0000256" key="9">
    <source>
        <dbReference type="ARBA" id="ARBA00022842"/>
    </source>
</evidence>
<comment type="catalytic activity">
    <reaction evidence="13 14">
        <text>RNA(n) + ATP = RNA(n)-3'-adenine ribonucleotide + diphosphate</text>
        <dbReference type="Rhea" id="RHEA:11332"/>
        <dbReference type="Rhea" id="RHEA-COMP:14527"/>
        <dbReference type="Rhea" id="RHEA-COMP:17347"/>
        <dbReference type="ChEBI" id="CHEBI:30616"/>
        <dbReference type="ChEBI" id="CHEBI:33019"/>
        <dbReference type="ChEBI" id="CHEBI:140395"/>
        <dbReference type="ChEBI" id="CHEBI:173115"/>
        <dbReference type="EC" id="2.7.7.19"/>
    </reaction>
</comment>
<feature type="binding site" evidence="15">
    <location>
        <position position="87"/>
    </location>
    <ligand>
        <name>ATP</name>
        <dbReference type="ChEBI" id="CHEBI:30616"/>
    </ligand>
</feature>
<dbReference type="SUPFAM" id="SSF81301">
    <property type="entry name" value="Nucleotidyltransferase"/>
    <property type="match status" value="1"/>
</dbReference>
<comment type="cofactor">
    <cofactor evidence="1">
        <name>Mn(2+)</name>
        <dbReference type="ChEBI" id="CHEBI:29035"/>
    </cofactor>
</comment>
<feature type="binding site" evidence="15">
    <location>
        <position position="145"/>
    </location>
    <ligand>
        <name>ATP</name>
        <dbReference type="ChEBI" id="CHEBI:30616"/>
    </ligand>
</feature>
<evidence type="ECO:0000256" key="12">
    <source>
        <dbReference type="ARBA" id="ARBA00023242"/>
    </source>
</evidence>
<feature type="binding site" evidence="15">
    <location>
        <begin position="78"/>
        <end position="80"/>
    </location>
    <ligand>
        <name>ATP</name>
        <dbReference type="ChEBI" id="CHEBI:30616"/>
    </ligand>
</feature>
<dbReference type="Gene3D" id="3.30.460.10">
    <property type="entry name" value="Beta Polymerase, domain 2"/>
    <property type="match status" value="1"/>
</dbReference>
<evidence type="ECO:0000256" key="17">
    <source>
        <dbReference type="SAM" id="MobiDB-lite"/>
    </source>
</evidence>
<dbReference type="Ensembl" id="ENSAMXT00005054376.1">
    <property type="protein sequence ID" value="ENSAMXP00005050171.1"/>
    <property type="gene ID" value="ENSAMXG00005021607.1"/>
</dbReference>
<evidence type="ECO:0000256" key="11">
    <source>
        <dbReference type="ARBA" id="ARBA00023211"/>
    </source>
</evidence>
<feature type="binding site" evidence="16">
    <location>
        <position position="93"/>
    </location>
    <ligand>
        <name>Mg(2+)</name>
        <dbReference type="ChEBI" id="CHEBI:18420"/>
        <label>1</label>
        <note>catalytic</note>
    </ligand>
</feature>
<evidence type="ECO:0000259" key="19">
    <source>
        <dbReference type="Pfam" id="PF04928"/>
    </source>
</evidence>
<feature type="binding site" evidence="16">
    <location>
        <position position="145"/>
    </location>
    <ligand>
        <name>Mg(2+)</name>
        <dbReference type="ChEBI" id="CHEBI:18420"/>
        <label>2</label>
        <note>catalytic</note>
    </ligand>
</feature>
<feature type="domain" description="Poly(A) polymerase central" evidence="19">
    <location>
        <begin position="197"/>
        <end position="341"/>
    </location>
</feature>
<evidence type="ECO:0000259" key="20">
    <source>
        <dbReference type="Pfam" id="PF20750"/>
    </source>
</evidence>
<evidence type="ECO:0000256" key="3">
    <source>
        <dbReference type="ARBA" id="ARBA00010912"/>
    </source>
</evidence>
<evidence type="ECO:0000256" key="1">
    <source>
        <dbReference type="ARBA" id="ARBA00001936"/>
    </source>
</evidence>
<keyword evidence="6 16" id="KW-0479">Metal-binding</keyword>
<dbReference type="PANTHER" id="PTHR10682:SF9">
    <property type="entry name" value="POLY(A) POLYMERASE ALPHA"/>
    <property type="match status" value="1"/>
</dbReference>
<dbReference type="EC" id="2.7.7.19" evidence="14"/>
<dbReference type="InterPro" id="IPR043519">
    <property type="entry name" value="NT_sf"/>
</dbReference>
<evidence type="ECO:0000256" key="10">
    <source>
        <dbReference type="ARBA" id="ARBA00022884"/>
    </source>
</evidence>
<keyword evidence="9 16" id="KW-0460">Magnesium</keyword>
<comment type="similarity">
    <text evidence="3 14">Belongs to the poly(A) polymerase family.</text>
</comment>
<keyword evidence="10" id="KW-0694">RNA-binding</keyword>
<dbReference type="Pfam" id="PF20750">
    <property type="entry name" value="PAP_NTPase"/>
    <property type="match status" value="2"/>
</dbReference>
<dbReference type="SUPFAM" id="SSF81631">
    <property type="entry name" value="PAP/OAS1 substrate-binding domain"/>
    <property type="match status" value="1"/>
</dbReference>
<keyword evidence="7 14" id="KW-0547">Nucleotide-binding</keyword>
<evidence type="ECO:0000256" key="14">
    <source>
        <dbReference type="PIRNR" id="PIRNR018425"/>
    </source>
</evidence>
<name>A0A8B9LFT7_ASTMX</name>
<feature type="compositionally biased region" description="Low complexity" evidence="17">
    <location>
        <begin position="495"/>
        <end position="523"/>
    </location>
</feature>
<dbReference type="GO" id="GO:0031123">
    <property type="term" value="P:RNA 3'-end processing"/>
    <property type="evidence" value="ECO:0007669"/>
    <property type="project" value="InterPro"/>
</dbReference>
<keyword evidence="8 14" id="KW-0067">ATP-binding</keyword>
<evidence type="ECO:0000313" key="21">
    <source>
        <dbReference type="Ensembl" id="ENSAMXP00005050171.1"/>
    </source>
</evidence>
<dbReference type="InterPro" id="IPR048840">
    <property type="entry name" value="PolA_pol_NTPase"/>
</dbReference>
<feature type="binding site" evidence="16">
    <location>
        <position position="91"/>
    </location>
    <ligand>
        <name>Mg(2+)</name>
        <dbReference type="ChEBI" id="CHEBI:18420"/>
        <label>1</label>
        <note>catalytic</note>
    </ligand>
</feature>
<protein>
    <recommendedName>
        <fullName evidence="14">Poly(A) polymerase</fullName>
        <ecNumber evidence="14">2.7.7.19</ecNumber>
    </recommendedName>
</protein>
<evidence type="ECO:0000256" key="13">
    <source>
        <dbReference type="ARBA" id="ARBA00048830"/>
    </source>
</evidence>
<dbReference type="GO" id="GO:0003723">
    <property type="term" value="F:RNA binding"/>
    <property type="evidence" value="ECO:0007669"/>
    <property type="project" value="UniProtKB-UniRule"/>
</dbReference>
<evidence type="ECO:0000259" key="18">
    <source>
        <dbReference type="Pfam" id="PF04926"/>
    </source>
</evidence>
<evidence type="ECO:0000256" key="5">
    <source>
        <dbReference type="ARBA" id="ARBA00022679"/>
    </source>
</evidence>
<comment type="subcellular location">
    <subcellularLocation>
        <location evidence="2 14">Nucleus</location>
    </subcellularLocation>
</comment>
<dbReference type="Gene3D" id="3.30.70.590">
    <property type="entry name" value="Poly(A) polymerase predicted RNA binding domain"/>
    <property type="match status" value="1"/>
</dbReference>
<keyword evidence="5 14" id="KW-0808">Transferase</keyword>
<dbReference type="FunFam" id="3.30.70.590:FF:000001">
    <property type="entry name" value="Putative poly(A) polymerase gamma"/>
    <property type="match status" value="1"/>
</dbReference>
<comment type="cofactor">
    <cofactor evidence="16">
        <name>Mg(2+)</name>
        <dbReference type="ChEBI" id="CHEBI:18420"/>
    </cofactor>
    <text evidence="16">Binds 2 magnesium ions. Also active with manganese.</text>
</comment>
<dbReference type="GO" id="GO:0005634">
    <property type="term" value="C:nucleus"/>
    <property type="evidence" value="ECO:0007669"/>
    <property type="project" value="UniProtKB-SubCell"/>
</dbReference>
<dbReference type="GO" id="GO:0005524">
    <property type="term" value="F:ATP binding"/>
    <property type="evidence" value="ECO:0007669"/>
    <property type="project" value="UniProtKB-UniRule"/>
</dbReference>
<evidence type="ECO:0000256" key="16">
    <source>
        <dbReference type="PIRSR" id="PIRSR018425-2"/>
    </source>
</evidence>
<dbReference type="Gene3D" id="1.10.1410.10">
    <property type="match status" value="1"/>
</dbReference>
<keyword evidence="11" id="KW-0464">Manganese</keyword>
<dbReference type="Pfam" id="PF04928">
    <property type="entry name" value="PAP_central"/>
    <property type="match status" value="1"/>
</dbReference>
<dbReference type="PIRSF" id="PIRSF018425">
    <property type="entry name" value="PolyA_polymerase"/>
    <property type="match status" value="1"/>
</dbReference>
<evidence type="ECO:0000256" key="8">
    <source>
        <dbReference type="ARBA" id="ARBA00022840"/>
    </source>
</evidence>
<dbReference type="GO" id="GO:0006397">
    <property type="term" value="P:mRNA processing"/>
    <property type="evidence" value="ECO:0007669"/>
    <property type="project" value="UniProtKB-KW"/>
</dbReference>
<dbReference type="InterPro" id="IPR007010">
    <property type="entry name" value="PolA_pol_RNA-bd_dom"/>
</dbReference>
<sequence length="624" mass="70291">IPITNPVQTAQQTPKHYGITSPISLVLPKELDLVLTQKLTEALKPFGVFEEELELQRRKLCNIPASLIENVGGKIFTFGSYRLGVHTKGADIDALCVAPRHVERSDFFTSFYDKLKEQEEVKDLRAVEEAFVPVIKLSFDGIEIDILFARLALQTIPENLDLRDDSLLKNLDIRCIRSLNGCRVTDEILHLVPNIENFRLTLRAIKLWAKRHNIYSNILGFLGGVSWAMLVARTCQLYPNAVASTLVHKFFLVFSKWEWPNPVLLKQPEDCNLNLPVWDPRVTPSDRYHLMPIITPAYPQQNSTYNVSVSTRNIMVEEFKQGLAITDEILQNKADWSKLFEAPNFFQKYKHYIVLLASAPTEKQHLEWVGLVESKIRILVGNLEKNEFITLAHVNPQSFPGPKEGIDKEEFSTMWVIGIDFKKMEGSEHLNVDLTFDIQSFTDTVYRQAITSKMFEPDMKITVMHVKRKQLHQLLPDLVIVKRRKHSTEGLRGMNDSSVDLSLDSDNSMSMPSPTSTSSSAAVKSAHSATQGTTDNSASTPSSLGPPAGKRPGSTLQSEKEKKLKVEEVMPRNQLISQVVCCCVADLFPSCFQKMASADLSDVPLLPANPIPVLKNSIKLRLSR</sequence>
<feature type="binding site" evidence="16">
    <location>
        <position position="91"/>
    </location>
    <ligand>
        <name>Mg(2+)</name>
        <dbReference type="ChEBI" id="CHEBI:18420"/>
        <label>2</label>
        <note>catalytic</note>
    </ligand>
</feature>
<dbReference type="AlphaFoldDB" id="A0A8B9LFT7"/>
<feature type="domain" description="Poly(A) polymerase nucleotidyltransferase" evidence="20">
    <location>
        <begin position="62"/>
        <end position="192"/>
    </location>
</feature>
<evidence type="ECO:0000256" key="4">
    <source>
        <dbReference type="ARBA" id="ARBA00022664"/>
    </source>
</evidence>
<evidence type="ECO:0000256" key="7">
    <source>
        <dbReference type="ARBA" id="ARBA00022741"/>
    </source>
</evidence>
<evidence type="ECO:0000256" key="2">
    <source>
        <dbReference type="ARBA" id="ARBA00004123"/>
    </source>
</evidence>
<dbReference type="Proteomes" id="UP000694621">
    <property type="component" value="Unplaced"/>
</dbReference>
<feature type="binding site" evidence="15">
    <location>
        <begin position="91"/>
        <end position="93"/>
    </location>
    <ligand>
        <name>ATP</name>
        <dbReference type="ChEBI" id="CHEBI:30616"/>
    </ligand>
</feature>
<dbReference type="InterPro" id="IPR011068">
    <property type="entry name" value="NuclTrfase_I-like_C"/>
</dbReference>
<dbReference type="InterPro" id="IPR014492">
    <property type="entry name" value="PolyA_polymerase"/>
</dbReference>
<dbReference type="PANTHER" id="PTHR10682">
    <property type="entry name" value="POLY A POLYMERASE"/>
    <property type="match status" value="1"/>
</dbReference>
<feature type="domain" description="Poly(A) polymerase RNA-binding" evidence="18">
    <location>
        <begin position="344"/>
        <end position="410"/>
    </location>
</feature>
<keyword evidence="12 14" id="KW-0539">Nucleus</keyword>
<evidence type="ECO:0000256" key="6">
    <source>
        <dbReference type="ARBA" id="ARBA00022723"/>
    </source>
</evidence>
<feature type="binding site" evidence="15">
    <location>
        <position position="206"/>
    </location>
    <ligand>
        <name>ATP</name>
        <dbReference type="ChEBI" id="CHEBI:30616"/>
    </ligand>
</feature>
<feature type="region of interest" description="Disordered" evidence="17">
    <location>
        <begin position="486"/>
        <end position="563"/>
    </location>
</feature>
<comment type="function">
    <text evidence="14">Polymerase that creates the 3'-poly(A) tail of mRNA's.</text>
</comment>
<dbReference type="Pfam" id="PF04926">
    <property type="entry name" value="PAP_RNA-bind"/>
    <property type="match status" value="1"/>
</dbReference>
<feature type="binding site" evidence="15">
    <location>
        <begin position="224"/>
        <end position="225"/>
    </location>
    <ligand>
        <name>ATP</name>
        <dbReference type="ChEBI" id="CHEBI:30616"/>
    </ligand>
</feature>
<dbReference type="FunFam" id="3.30.460.10:FF:000002">
    <property type="entry name" value="Poly(A) polymerase alpha, putative"/>
    <property type="match status" value="1"/>
</dbReference>
<evidence type="ECO:0000313" key="22">
    <source>
        <dbReference type="Proteomes" id="UP000694621"/>
    </source>
</evidence>